<dbReference type="SUPFAM" id="SSF81296">
    <property type="entry name" value="E set domains"/>
    <property type="match status" value="1"/>
</dbReference>
<dbReference type="Proteomes" id="UP000095282">
    <property type="component" value="Unplaced"/>
</dbReference>
<dbReference type="WBParaSite" id="Csp11.Scaffold630.g21384.t1">
    <property type="protein sequence ID" value="Csp11.Scaffold630.g21384.t1"/>
    <property type="gene ID" value="Csp11.Scaffold630.g21384"/>
</dbReference>
<dbReference type="CDD" id="cd00102">
    <property type="entry name" value="IPT"/>
    <property type="match status" value="1"/>
</dbReference>
<sequence>MEENVVNNERLPPTVTGLSPTEGVPGTQITIRGENLGCDQNDVIMLFICGIDSLWSMKWKSPSKIIARVGAASRGPGEVRIVTKSGGKGTSNVKFRVFITQIGPLEESAVWVDETRTVPGREAIRSVPQIQDERDALGLVPSQKRMDQVVLSRDFPDCSGNLRMENFSPQWYLLENHADATIDDLRTAIKNMELAKQNDAKRSEEMHKANLYSLINCVDTLANLHQALEKGANADHFAALANISKLIKDSKTKAESVFADVLKRKDDADATRNALGVIVRFKFIFFLSSAVRPRRMYGEYITILEVIIQEPRVYMRIQMSLCSEN</sequence>
<dbReference type="FunFam" id="2.60.40.10:FF:002488">
    <property type="entry name" value="Exocyst complex component 2"/>
    <property type="match status" value="1"/>
</dbReference>
<dbReference type="GO" id="GO:0006887">
    <property type="term" value="P:exocytosis"/>
    <property type="evidence" value="ECO:0007669"/>
    <property type="project" value="UniProtKB-KW"/>
</dbReference>
<name>A0A1I7V171_9PELO</name>
<dbReference type="PANTHER" id="PTHR13043">
    <property type="entry name" value="EXOCYST COMPLEX COMPONENT SEC5"/>
    <property type="match status" value="1"/>
</dbReference>
<protein>
    <recommendedName>
        <fullName evidence="3 7">Exocyst complex component 2</fullName>
    </recommendedName>
</protein>
<evidence type="ECO:0000256" key="3">
    <source>
        <dbReference type="ARBA" id="ARBA00017526"/>
    </source>
</evidence>
<dbReference type="GO" id="GO:0000145">
    <property type="term" value="C:exocyst"/>
    <property type="evidence" value="ECO:0007669"/>
    <property type="project" value="UniProtKB-UniRule"/>
</dbReference>
<accession>A0A1I7V171</accession>
<evidence type="ECO:0000256" key="6">
    <source>
        <dbReference type="ARBA" id="ARBA00022927"/>
    </source>
</evidence>
<dbReference type="AlphaFoldDB" id="A0A1I7V171"/>
<evidence type="ECO:0000256" key="8">
    <source>
        <dbReference type="SAM" id="MobiDB-lite"/>
    </source>
</evidence>
<comment type="function">
    <text evidence="1 7">Component of the exocyst complex involved in the docking of exocytic vesicles with fusion sites on the plasma membrane.</text>
</comment>
<feature type="region of interest" description="Disordered" evidence="8">
    <location>
        <begin position="1"/>
        <end position="25"/>
    </location>
</feature>
<evidence type="ECO:0000256" key="1">
    <source>
        <dbReference type="ARBA" id="ARBA00002660"/>
    </source>
</evidence>
<dbReference type="STRING" id="1561998.A0A1I7V171"/>
<feature type="domain" description="IPT/TIG" evidence="9">
    <location>
        <begin position="13"/>
        <end position="96"/>
    </location>
</feature>
<keyword evidence="4 7" id="KW-0813">Transport</keyword>
<evidence type="ECO:0000259" key="10">
    <source>
        <dbReference type="Pfam" id="PF15469"/>
    </source>
</evidence>
<keyword evidence="5 7" id="KW-0268">Exocytosis</keyword>
<feature type="domain" description="Exocyst complex component EXOC2/Sec5 N-terminal" evidence="10">
    <location>
        <begin position="134"/>
        <end position="301"/>
    </location>
</feature>
<dbReference type="Pfam" id="PF15469">
    <property type="entry name" value="Sec5"/>
    <property type="match status" value="1"/>
</dbReference>
<evidence type="ECO:0000256" key="7">
    <source>
        <dbReference type="RuleBase" id="RU365069"/>
    </source>
</evidence>
<dbReference type="PANTHER" id="PTHR13043:SF1">
    <property type="entry name" value="EXOCYST COMPLEX COMPONENT 2"/>
    <property type="match status" value="1"/>
</dbReference>
<dbReference type="Pfam" id="PF01833">
    <property type="entry name" value="TIG"/>
    <property type="match status" value="1"/>
</dbReference>
<dbReference type="GO" id="GO:0006893">
    <property type="term" value="P:Golgi to plasma membrane transport"/>
    <property type="evidence" value="ECO:0007669"/>
    <property type="project" value="UniProtKB-UniRule"/>
</dbReference>
<dbReference type="InterPro" id="IPR029175">
    <property type="entry name" value="EXOC2/Sec5"/>
</dbReference>
<comment type="similarity">
    <text evidence="2 7">Belongs to the SEC5 family.</text>
</comment>
<evidence type="ECO:0000313" key="11">
    <source>
        <dbReference type="Proteomes" id="UP000095282"/>
    </source>
</evidence>
<dbReference type="InterPro" id="IPR013783">
    <property type="entry name" value="Ig-like_fold"/>
</dbReference>
<proteinExistence type="inferred from homology"/>
<dbReference type="Gene3D" id="2.60.40.10">
    <property type="entry name" value="Immunoglobulins"/>
    <property type="match status" value="1"/>
</dbReference>
<reference evidence="12" key="1">
    <citation type="submission" date="2016-11" db="UniProtKB">
        <authorList>
            <consortium name="WormBaseParasite"/>
        </authorList>
    </citation>
    <scope>IDENTIFICATION</scope>
</reference>
<evidence type="ECO:0000313" key="12">
    <source>
        <dbReference type="WBParaSite" id="Csp11.Scaffold630.g21384.t1"/>
    </source>
</evidence>
<evidence type="ECO:0000259" key="9">
    <source>
        <dbReference type="Pfam" id="PF01833"/>
    </source>
</evidence>
<comment type="subunit">
    <text evidence="7">Component of the exocyst complex.</text>
</comment>
<evidence type="ECO:0000256" key="2">
    <source>
        <dbReference type="ARBA" id="ARBA00010578"/>
    </source>
</evidence>
<evidence type="ECO:0000256" key="4">
    <source>
        <dbReference type="ARBA" id="ARBA00022448"/>
    </source>
</evidence>
<dbReference type="eggNOG" id="KOG2347">
    <property type="taxonomic scope" value="Eukaryota"/>
</dbReference>
<dbReference type="InterPro" id="IPR014756">
    <property type="entry name" value="Ig_E-set"/>
</dbReference>
<dbReference type="InterPro" id="IPR002909">
    <property type="entry name" value="IPT_dom"/>
</dbReference>
<organism evidence="11 12">
    <name type="scientific">Caenorhabditis tropicalis</name>
    <dbReference type="NCBI Taxonomy" id="1561998"/>
    <lineage>
        <taxon>Eukaryota</taxon>
        <taxon>Metazoa</taxon>
        <taxon>Ecdysozoa</taxon>
        <taxon>Nematoda</taxon>
        <taxon>Chromadorea</taxon>
        <taxon>Rhabditida</taxon>
        <taxon>Rhabditina</taxon>
        <taxon>Rhabditomorpha</taxon>
        <taxon>Rhabditoidea</taxon>
        <taxon>Rhabditidae</taxon>
        <taxon>Peloderinae</taxon>
        <taxon>Caenorhabditis</taxon>
    </lineage>
</organism>
<dbReference type="InterPro" id="IPR039481">
    <property type="entry name" value="EXOC2/Sec5_N_dom"/>
</dbReference>
<keyword evidence="6 7" id="KW-0653">Protein transport</keyword>
<evidence type="ECO:0000256" key="5">
    <source>
        <dbReference type="ARBA" id="ARBA00022483"/>
    </source>
</evidence>
<keyword evidence="11" id="KW-1185">Reference proteome</keyword>
<dbReference type="GO" id="GO:0015031">
    <property type="term" value="P:protein transport"/>
    <property type="evidence" value="ECO:0007669"/>
    <property type="project" value="UniProtKB-KW"/>
</dbReference>